<keyword evidence="1" id="KW-1133">Transmembrane helix</keyword>
<feature type="transmembrane region" description="Helical" evidence="1">
    <location>
        <begin position="73"/>
        <end position="96"/>
    </location>
</feature>
<keyword evidence="1" id="KW-0472">Membrane</keyword>
<accession>A0A1W1BNF5</accession>
<reference evidence="2" key="1">
    <citation type="submission" date="2016-10" db="EMBL/GenBank/DDBJ databases">
        <authorList>
            <person name="de Groot N.N."/>
        </authorList>
    </citation>
    <scope>NUCLEOTIDE SEQUENCE</scope>
</reference>
<gene>
    <name evidence="2" type="ORF">MNB_SV-8-292</name>
</gene>
<evidence type="ECO:0000313" key="2">
    <source>
        <dbReference type="EMBL" id="SFV55026.1"/>
    </source>
</evidence>
<name>A0A1W1BNF5_9ZZZZ</name>
<organism evidence="2">
    <name type="scientific">hydrothermal vent metagenome</name>
    <dbReference type="NCBI Taxonomy" id="652676"/>
    <lineage>
        <taxon>unclassified sequences</taxon>
        <taxon>metagenomes</taxon>
        <taxon>ecological metagenomes</taxon>
    </lineage>
</organism>
<evidence type="ECO:0000256" key="1">
    <source>
        <dbReference type="SAM" id="Phobius"/>
    </source>
</evidence>
<sequence length="103" mass="12037">MVFFESAIVQTILKTIAHILFIAIALYSVRLLTLSNFFTVPMKIGGNDELFLTRYLPYLLDISLFLYLKKKNFFVVVLLMFIMFLVGRYMGVFLTFEEYVGKI</sequence>
<proteinExistence type="predicted"/>
<feature type="transmembrane region" description="Helical" evidence="1">
    <location>
        <begin position="12"/>
        <end position="30"/>
    </location>
</feature>
<protein>
    <submittedName>
        <fullName evidence="2">Uncharacterized protein</fullName>
    </submittedName>
</protein>
<keyword evidence="1" id="KW-0812">Transmembrane</keyword>
<dbReference type="EMBL" id="FPHD01000028">
    <property type="protein sequence ID" value="SFV55026.1"/>
    <property type="molecule type" value="Genomic_DNA"/>
</dbReference>
<dbReference type="AlphaFoldDB" id="A0A1W1BNF5"/>